<dbReference type="Proteomes" id="UP000266183">
    <property type="component" value="Chromosome"/>
</dbReference>
<dbReference type="PANTHER" id="PTHR42878:SF15">
    <property type="entry name" value="BACTERIOPHYTOCHROME"/>
    <property type="match status" value="1"/>
</dbReference>
<organism evidence="10 11">
    <name type="scientific">Chryseolinea soli</name>
    <dbReference type="NCBI Taxonomy" id="2321403"/>
    <lineage>
        <taxon>Bacteria</taxon>
        <taxon>Pseudomonadati</taxon>
        <taxon>Bacteroidota</taxon>
        <taxon>Cytophagia</taxon>
        <taxon>Cytophagales</taxon>
        <taxon>Fulvivirgaceae</taxon>
        <taxon>Chryseolinea</taxon>
    </lineage>
</organism>
<comment type="subcellular location">
    <subcellularLocation>
        <location evidence="2">Membrane</location>
    </subcellularLocation>
</comment>
<keyword evidence="7" id="KW-0472">Membrane</keyword>
<keyword evidence="6" id="KW-0418">Kinase</keyword>
<dbReference type="SUPFAM" id="SSF47384">
    <property type="entry name" value="Homodimeric domain of signal transducing histidine kinase"/>
    <property type="match status" value="1"/>
</dbReference>
<dbReference type="InterPro" id="IPR050351">
    <property type="entry name" value="BphY/WalK/GraS-like"/>
</dbReference>
<evidence type="ECO:0000256" key="4">
    <source>
        <dbReference type="ARBA" id="ARBA00022553"/>
    </source>
</evidence>
<keyword evidence="7" id="KW-1133">Transmembrane helix</keyword>
<dbReference type="GO" id="GO:0000156">
    <property type="term" value="F:phosphorelay response regulator activity"/>
    <property type="evidence" value="ECO:0007669"/>
    <property type="project" value="TreeGrafter"/>
</dbReference>
<dbReference type="Gene3D" id="3.30.565.10">
    <property type="entry name" value="Histidine kinase-like ATPase, C-terminal domain"/>
    <property type="match status" value="1"/>
</dbReference>
<evidence type="ECO:0000256" key="6">
    <source>
        <dbReference type="ARBA" id="ARBA00022777"/>
    </source>
</evidence>
<evidence type="ECO:0000313" key="10">
    <source>
        <dbReference type="EMBL" id="AYB29097.1"/>
    </source>
</evidence>
<evidence type="ECO:0000256" key="3">
    <source>
        <dbReference type="ARBA" id="ARBA00012438"/>
    </source>
</evidence>
<dbReference type="GO" id="GO:0005524">
    <property type="term" value="F:ATP binding"/>
    <property type="evidence" value="ECO:0007669"/>
    <property type="project" value="UniProtKB-KW"/>
</dbReference>
<dbReference type="PRINTS" id="PR00344">
    <property type="entry name" value="BCTRLSENSOR"/>
</dbReference>
<dbReference type="GO" id="GO:0000155">
    <property type="term" value="F:phosphorelay sensor kinase activity"/>
    <property type="evidence" value="ECO:0007669"/>
    <property type="project" value="InterPro"/>
</dbReference>
<dbReference type="InterPro" id="IPR003661">
    <property type="entry name" value="HisK_dim/P_dom"/>
</dbReference>
<protein>
    <recommendedName>
        <fullName evidence="3">histidine kinase</fullName>
        <ecNumber evidence="3">2.7.13.3</ecNumber>
    </recommendedName>
</protein>
<dbReference type="InterPro" id="IPR004358">
    <property type="entry name" value="Sig_transdc_His_kin-like_C"/>
</dbReference>
<dbReference type="SUPFAM" id="SSF55874">
    <property type="entry name" value="ATPase domain of HSP90 chaperone/DNA topoisomerase II/histidine kinase"/>
    <property type="match status" value="1"/>
</dbReference>
<feature type="domain" description="HAMP" evidence="9">
    <location>
        <begin position="221"/>
        <end position="273"/>
    </location>
</feature>
<dbReference type="InterPro" id="IPR003594">
    <property type="entry name" value="HATPase_dom"/>
</dbReference>
<dbReference type="InterPro" id="IPR036097">
    <property type="entry name" value="HisK_dim/P_sf"/>
</dbReference>
<evidence type="ECO:0000256" key="2">
    <source>
        <dbReference type="ARBA" id="ARBA00004370"/>
    </source>
</evidence>
<dbReference type="CDD" id="cd06225">
    <property type="entry name" value="HAMP"/>
    <property type="match status" value="1"/>
</dbReference>
<dbReference type="Pfam" id="PF05227">
    <property type="entry name" value="CHASE3"/>
    <property type="match status" value="1"/>
</dbReference>
<evidence type="ECO:0000256" key="1">
    <source>
        <dbReference type="ARBA" id="ARBA00000085"/>
    </source>
</evidence>
<feature type="transmembrane region" description="Helical" evidence="7">
    <location>
        <begin position="200"/>
        <end position="223"/>
    </location>
</feature>
<dbReference type="SUPFAM" id="SSF158472">
    <property type="entry name" value="HAMP domain-like"/>
    <property type="match status" value="1"/>
</dbReference>
<dbReference type="SMART" id="SM00388">
    <property type="entry name" value="HisKA"/>
    <property type="match status" value="1"/>
</dbReference>
<keyword evidence="5" id="KW-0808">Transferase</keyword>
<dbReference type="InterPro" id="IPR036890">
    <property type="entry name" value="HATPase_C_sf"/>
</dbReference>
<feature type="domain" description="Histidine kinase" evidence="8">
    <location>
        <begin position="288"/>
        <end position="500"/>
    </location>
</feature>
<dbReference type="Pfam" id="PF00512">
    <property type="entry name" value="HisKA"/>
    <property type="match status" value="1"/>
</dbReference>
<evidence type="ECO:0000256" key="7">
    <source>
        <dbReference type="SAM" id="Phobius"/>
    </source>
</evidence>
<evidence type="ECO:0000259" key="8">
    <source>
        <dbReference type="PROSITE" id="PS50109"/>
    </source>
</evidence>
<proteinExistence type="predicted"/>
<dbReference type="InterPro" id="IPR005467">
    <property type="entry name" value="His_kinase_dom"/>
</dbReference>
<name>A0A385SFI3_9BACT</name>
<dbReference type="InterPro" id="IPR003660">
    <property type="entry name" value="HAMP_dom"/>
</dbReference>
<dbReference type="PANTHER" id="PTHR42878">
    <property type="entry name" value="TWO-COMPONENT HISTIDINE KINASE"/>
    <property type="match status" value="1"/>
</dbReference>
<dbReference type="Pfam" id="PF00672">
    <property type="entry name" value="HAMP"/>
    <property type="match status" value="1"/>
</dbReference>
<dbReference type="EC" id="2.7.13.3" evidence="3"/>
<dbReference type="GO" id="GO:0016020">
    <property type="term" value="C:membrane"/>
    <property type="evidence" value="ECO:0007669"/>
    <property type="project" value="UniProtKB-SubCell"/>
</dbReference>
<evidence type="ECO:0000259" key="9">
    <source>
        <dbReference type="PROSITE" id="PS50885"/>
    </source>
</evidence>
<dbReference type="KEGG" id="chk:D4L85_00205"/>
<dbReference type="GO" id="GO:0007234">
    <property type="term" value="P:osmosensory signaling via phosphorelay pathway"/>
    <property type="evidence" value="ECO:0007669"/>
    <property type="project" value="TreeGrafter"/>
</dbReference>
<keyword evidence="11" id="KW-1185">Reference proteome</keyword>
<dbReference type="AlphaFoldDB" id="A0A385SFI3"/>
<reference evidence="11" key="1">
    <citation type="submission" date="2018-09" db="EMBL/GenBank/DDBJ databases">
        <title>Chryseolinea sp. KIS68-18 isolated from soil.</title>
        <authorList>
            <person name="Weon H.-Y."/>
            <person name="Kwon S.-W."/>
            <person name="Lee S.A."/>
        </authorList>
    </citation>
    <scope>NUCLEOTIDE SEQUENCE [LARGE SCALE GENOMIC DNA]</scope>
    <source>
        <strain evidence="11">KIS68-18</strain>
    </source>
</reference>
<comment type="catalytic activity">
    <reaction evidence="1">
        <text>ATP + protein L-histidine = ADP + protein N-phospho-L-histidine.</text>
        <dbReference type="EC" id="2.7.13.3"/>
    </reaction>
</comment>
<keyword evidence="4" id="KW-0597">Phosphoprotein</keyword>
<dbReference type="EMBL" id="CP032382">
    <property type="protein sequence ID" value="AYB29097.1"/>
    <property type="molecule type" value="Genomic_DNA"/>
</dbReference>
<gene>
    <name evidence="10" type="ORF">D4L85_00205</name>
</gene>
<dbReference type="Gene3D" id="6.10.340.10">
    <property type="match status" value="1"/>
</dbReference>
<sequence>MYSCLDNMKISNIILISFFSILLLFSITTYINYKQSKLIAENNEAFSRSSIILRNSHRFQRNFLYMVSGLRGYLLTDDPFFIQTYDSAILENEKILNELISMVNTASDQRILLDDIKLLQGYWIDEFAMPLLDAKKQATASVSDRDVFDRIYRTKLGSGLEKDVQRSLQKKFSDFTNFEYGFRDSRKEIMTASLRYTENVSFYLTVISVVAGTMIALFIAYYISSRIVKMVTMANAIAAGDYQVHVSEEGNSELSQLGRALNEMAGILDLNISLLKKQKDELDQFAHTVSHDIKGPLRGIDNVVTWIEEDHRFDLPPKVNEYLAIIKGRVARAENLIKGILTYARVGKEEKIREHVNIRELISEVMEYSIPPRLGITLITAPDLPLLYTERLPLLQIFTNLIGNAFRHHDKAVGEVNVYCKSRGDLYEFFVSDDGPGIEVMYHEKIFEMFQTLKEKDAFESTGVGLAIVKKILHDRKLEVHMYSEPGMGSTFSFTWPKSL</sequence>
<feature type="transmembrane region" description="Helical" evidence="7">
    <location>
        <begin position="12"/>
        <end position="33"/>
    </location>
</feature>
<dbReference type="Pfam" id="PF02518">
    <property type="entry name" value="HATPase_c"/>
    <property type="match status" value="1"/>
</dbReference>
<dbReference type="SMART" id="SM00304">
    <property type="entry name" value="HAMP"/>
    <property type="match status" value="1"/>
</dbReference>
<dbReference type="InterPro" id="IPR007891">
    <property type="entry name" value="CHASE3"/>
</dbReference>
<dbReference type="PROSITE" id="PS50109">
    <property type="entry name" value="HIS_KIN"/>
    <property type="match status" value="1"/>
</dbReference>
<dbReference type="CDD" id="cd00082">
    <property type="entry name" value="HisKA"/>
    <property type="match status" value="1"/>
</dbReference>
<dbReference type="SMART" id="SM00387">
    <property type="entry name" value="HATPase_c"/>
    <property type="match status" value="1"/>
</dbReference>
<keyword evidence="7" id="KW-0812">Transmembrane</keyword>
<accession>A0A385SFI3</accession>
<evidence type="ECO:0000313" key="11">
    <source>
        <dbReference type="Proteomes" id="UP000266183"/>
    </source>
</evidence>
<dbReference type="PROSITE" id="PS50885">
    <property type="entry name" value="HAMP"/>
    <property type="match status" value="1"/>
</dbReference>
<dbReference type="GO" id="GO:0030295">
    <property type="term" value="F:protein kinase activator activity"/>
    <property type="evidence" value="ECO:0007669"/>
    <property type="project" value="TreeGrafter"/>
</dbReference>
<evidence type="ECO:0000256" key="5">
    <source>
        <dbReference type="ARBA" id="ARBA00022679"/>
    </source>
</evidence>
<dbReference type="Gene3D" id="1.10.287.130">
    <property type="match status" value="1"/>
</dbReference>